<dbReference type="EMBL" id="KQ947422">
    <property type="protein sequence ID" value="KUJ13270.1"/>
    <property type="molecule type" value="Genomic_DNA"/>
</dbReference>
<evidence type="ECO:0000256" key="1">
    <source>
        <dbReference type="SAM" id="Phobius"/>
    </source>
</evidence>
<keyword evidence="3" id="KW-1185">Reference proteome</keyword>
<evidence type="ECO:0000313" key="2">
    <source>
        <dbReference type="EMBL" id="KUJ13270.1"/>
    </source>
</evidence>
<keyword evidence="1" id="KW-0812">Transmembrane</keyword>
<sequence>MHELFVWFPSTKCQLFKVVFFQLQLIIILVSWSLVNTQRVYLICLPFLPTA</sequence>
<organism evidence="2 3">
    <name type="scientific">Mollisia scopiformis</name>
    <name type="common">Conifer needle endophyte fungus</name>
    <name type="synonym">Phialocephala scopiformis</name>
    <dbReference type="NCBI Taxonomy" id="149040"/>
    <lineage>
        <taxon>Eukaryota</taxon>
        <taxon>Fungi</taxon>
        <taxon>Dikarya</taxon>
        <taxon>Ascomycota</taxon>
        <taxon>Pezizomycotina</taxon>
        <taxon>Leotiomycetes</taxon>
        <taxon>Helotiales</taxon>
        <taxon>Mollisiaceae</taxon>
        <taxon>Mollisia</taxon>
    </lineage>
</organism>
<dbReference type="Proteomes" id="UP000070700">
    <property type="component" value="Unassembled WGS sequence"/>
</dbReference>
<protein>
    <submittedName>
        <fullName evidence="2">Uncharacterized protein</fullName>
    </submittedName>
</protein>
<dbReference type="AlphaFoldDB" id="A0A194WZ96"/>
<dbReference type="GeneID" id="28815173"/>
<dbReference type="InParanoid" id="A0A194WZ96"/>
<dbReference type="RefSeq" id="XP_018067625.1">
    <property type="nucleotide sequence ID" value="XM_018205447.1"/>
</dbReference>
<accession>A0A194WZ96</accession>
<keyword evidence="1" id="KW-1133">Transmembrane helix</keyword>
<proteinExistence type="predicted"/>
<evidence type="ECO:0000313" key="3">
    <source>
        <dbReference type="Proteomes" id="UP000070700"/>
    </source>
</evidence>
<feature type="transmembrane region" description="Helical" evidence="1">
    <location>
        <begin position="15"/>
        <end position="35"/>
    </location>
</feature>
<name>A0A194WZ96_MOLSC</name>
<dbReference type="KEGG" id="psco:LY89DRAFT_155558"/>
<reference evidence="2 3" key="1">
    <citation type="submission" date="2015-10" db="EMBL/GenBank/DDBJ databases">
        <title>Full genome of DAOMC 229536 Phialocephala scopiformis, a fungal endophyte of spruce producing the potent anti-insectan compound rugulosin.</title>
        <authorList>
            <consortium name="DOE Joint Genome Institute"/>
            <person name="Walker A.K."/>
            <person name="Frasz S.L."/>
            <person name="Seifert K.A."/>
            <person name="Miller J.D."/>
            <person name="Mondo S.J."/>
            <person name="Labutti K."/>
            <person name="Lipzen A."/>
            <person name="Dockter R."/>
            <person name="Kennedy M."/>
            <person name="Grigoriev I.V."/>
            <person name="Spatafora J.W."/>
        </authorList>
    </citation>
    <scope>NUCLEOTIDE SEQUENCE [LARGE SCALE GENOMIC DNA]</scope>
    <source>
        <strain evidence="2 3">CBS 120377</strain>
    </source>
</reference>
<keyword evidence="1" id="KW-0472">Membrane</keyword>
<gene>
    <name evidence="2" type="ORF">LY89DRAFT_155558</name>
</gene>